<dbReference type="Gene3D" id="3.40.1490.10">
    <property type="entry name" value="Bit1"/>
    <property type="match status" value="1"/>
</dbReference>
<gene>
    <name evidence="4" type="ORF">EH165_09555</name>
</gene>
<dbReference type="OrthoDB" id="5184773at2"/>
<evidence type="ECO:0000313" key="5">
    <source>
        <dbReference type="Proteomes" id="UP000268084"/>
    </source>
</evidence>
<accession>A0A3G8ZMH1</accession>
<dbReference type="SUPFAM" id="SSF102462">
    <property type="entry name" value="Peptidyl-tRNA hydrolase II"/>
    <property type="match status" value="1"/>
</dbReference>
<dbReference type="AlphaFoldDB" id="A0A3G8ZMH1"/>
<reference evidence="4 5" key="1">
    <citation type="submission" date="2018-11" db="EMBL/GenBank/DDBJ databases">
        <authorList>
            <person name="Da X."/>
        </authorList>
    </citation>
    <scope>NUCLEOTIDE SEQUENCE [LARGE SCALE GENOMIC DNA]</scope>
    <source>
        <strain evidence="4 5">S14-144</strain>
    </source>
</reference>
<dbReference type="KEGG" id="nak:EH165_09555"/>
<organism evidence="4 5">
    <name type="scientific">Nakamurella antarctica</name>
    <dbReference type="NCBI Taxonomy" id="1902245"/>
    <lineage>
        <taxon>Bacteria</taxon>
        <taxon>Bacillati</taxon>
        <taxon>Actinomycetota</taxon>
        <taxon>Actinomycetes</taxon>
        <taxon>Nakamurellales</taxon>
        <taxon>Nakamurellaceae</taxon>
        <taxon>Nakamurella</taxon>
    </lineage>
</organism>
<keyword evidence="2" id="KW-0378">Hydrolase</keyword>
<protein>
    <recommendedName>
        <fullName evidence="1">peptidyl-tRNA hydrolase</fullName>
        <ecNumber evidence="1">3.1.1.29</ecNumber>
    </recommendedName>
</protein>
<dbReference type="EC" id="3.1.1.29" evidence="1"/>
<dbReference type="EMBL" id="CP034170">
    <property type="protein sequence ID" value="AZI58348.1"/>
    <property type="molecule type" value="Genomic_DNA"/>
</dbReference>
<sequence>MSNPDPGPDHTAPPGPPVLGAALAPLAARYGYWLGMDAHQVLLDRDEAACDVRSMPLILRMERSDPPLWSAALAGAATAATALSLDPRAAPGGVWFDAMSSYCAAHIRKVTRRARGIQWVAAAELPGITITAGGFQGPSTQVHAIVPGLVTDLDPRISKLQVGGTDVATDLDVGGAGGVRAACNRELIALGDQKEAIREAPSLLMWLPPHVQMTAGKAMAQTGHAGMIAAALMARVQQERLRRWWETGLQTQVRRADGRQWALLAASVAAPEAAWSHGLVAVRDAGFTEIAPGTVTVIADASAI</sequence>
<comment type="catalytic activity">
    <reaction evidence="3">
        <text>an N-acyl-L-alpha-aminoacyl-tRNA + H2O = an N-acyl-L-amino acid + a tRNA + H(+)</text>
        <dbReference type="Rhea" id="RHEA:54448"/>
        <dbReference type="Rhea" id="RHEA-COMP:10123"/>
        <dbReference type="Rhea" id="RHEA-COMP:13883"/>
        <dbReference type="ChEBI" id="CHEBI:15377"/>
        <dbReference type="ChEBI" id="CHEBI:15378"/>
        <dbReference type="ChEBI" id="CHEBI:59874"/>
        <dbReference type="ChEBI" id="CHEBI:78442"/>
        <dbReference type="ChEBI" id="CHEBI:138191"/>
        <dbReference type="EC" id="3.1.1.29"/>
    </reaction>
</comment>
<dbReference type="InterPro" id="IPR002833">
    <property type="entry name" value="PTH2"/>
</dbReference>
<keyword evidence="5" id="KW-1185">Reference proteome</keyword>
<dbReference type="RefSeq" id="WP_124799257.1">
    <property type="nucleotide sequence ID" value="NZ_CP034170.1"/>
</dbReference>
<proteinExistence type="predicted"/>
<reference evidence="4 5" key="2">
    <citation type="submission" date="2018-12" db="EMBL/GenBank/DDBJ databases">
        <title>Nakamurella antarcticus sp. nov., isolated from Antarctica South Shetland Islands soil.</title>
        <authorList>
            <person name="Peng F."/>
        </authorList>
    </citation>
    <scope>NUCLEOTIDE SEQUENCE [LARGE SCALE GENOMIC DNA]</scope>
    <source>
        <strain evidence="4 5">S14-144</strain>
    </source>
</reference>
<evidence type="ECO:0000256" key="2">
    <source>
        <dbReference type="ARBA" id="ARBA00022801"/>
    </source>
</evidence>
<evidence type="ECO:0000256" key="1">
    <source>
        <dbReference type="ARBA" id="ARBA00013260"/>
    </source>
</evidence>
<dbReference type="GO" id="GO:0004045">
    <property type="term" value="F:peptidyl-tRNA hydrolase activity"/>
    <property type="evidence" value="ECO:0007669"/>
    <property type="project" value="UniProtKB-EC"/>
</dbReference>
<dbReference type="Pfam" id="PF01981">
    <property type="entry name" value="PTH2"/>
    <property type="match status" value="1"/>
</dbReference>
<dbReference type="Proteomes" id="UP000268084">
    <property type="component" value="Chromosome"/>
</dbReference>
<evidence type="ECO:0000256" key="3">
    <source>
        <dbReference type="ARBA" id="ARBA00048707"/>
    </source>
</evidence>
<dbReference type="InterPro" id="IPR023476">
    <property type="entry name" value="Pep_tRNA_hydro_II_dom_sf"/>
</dbReference>
<name>A0A3G8ZMH1_9ACTN</name>
<evidence type="ECO:0000313" key="4">
    <source>
        <dbReference type="EMBL" id="AZI58348.1"/>
    </source>
</evidence>